<sequence length="244" mass="26497">MKTRDRLGIRCINLGPQAMDALEVQDANLCQPNVGVTYTIWSNQVIAISTLYASVYHLSEANIGLAYLSSGVGSLIGSVVVGKILDHDYEVQLRADYPGIETKGNEHYRVVSVEKARLRSLWYHTPLFLAGILIFGWTVSTRIHIAVSVIAMFAVGWSDSCIYAIYSTFMIDLFENQVSTSSASSNMVRCLLGAIGTATIEPMIQATDAGPSPPSLASVCLLCCYFGSKSVLDQYIVIAGRKSP</sequence>
<evidence type="ECO:0000313" key="8">
    <source>
        <dbReference type="Proteomes" id="UP000623467"/>
    </source>
</evidence>
<evidence type="ECO:0000256" key="4">
    <source>
        <dbReference type="ARBA" id="ARBA00022989"/>
    </source>
</evidence>
<dbReference type="SUPFAM" id="SSF103473">
    <property type="entry name" value="MFS general substrate transporter"/>
    <property type="match status" value="1"/>
</dbReference>
<evidence type="ECO:0000256" key="6">
    <source>
        <dbReference type="SAM" id="Phobius"/>
    </source>
</evidence>
<dbReference type="GO" id="GO:0022857">
    <property type="term" value="F:transmembrane transporter activity"/>
    <property type="evidence" value="ECO:0007669"/>
    <property type="project" value="TreeGrafter"/>
</dbReference>
<gene>
    <name evidence="7" type="ORF">MSAN_02240200</name>
</gene>
<name>A0A8H6XAU9_9AGAR</name>
<evidence type="ECO:0000313" key="7">
    <source>
        <dbReference type="EMBL" id="KAF7337667.1"/>
    </source>
</evidence>
<keyword evidence="5 6" id="KW-0472">Membrane</keyword>
<dbReference type="Gene3D" id="1.20.1250.20">
    <property type="entry name" value="MFS general substrate transporter like domains"/>
    <property type="match status" value="1"/>
</dbReference>
<evidence type="ECO:0000256" key="5">
    <source>
        <dbReference type="ARBA" id="ARBA00023136"/>
    </source>
</evidence>
<dbReference type="PANTHER" id="PTHR23502">
    <property type="entry name" value="MAJOR FACILITATOR SUPERFAMILY"/>
    <property type="match status" value="1"/>
</dbReference>
<evidence type="ECO:0000256" key="3">
    <source>
        <dbReference type="ARBA" id="ARBA00022692"/>
    </source>
</evidence>
<dbReference type="AlphaFoldDB" id="A0A8H6XAU9"/>
<keyword evidence="3 6" id="KW-0812">Transmembrane</keyword>
<protein>
    <submittedName>
        <fullName evidence="7">Siderophore transporter, RhtX/FptX family</fullName>
    </submittedName>
</protein>
<organism evidence="7 8">
    <name type="scientific">Mycena sanguinolenta</name>
    <dbReference type="NCBI Taxonomy" id="230812"/>
    <lineage>
        <taxon>Eukaryota</taxon>
        <taxon>Fungi</taxon>
        <taxon>Dikarya</taxon>
        <taxon>Basidiomycota</taxon>
        <taxon>Agaricomycotina</taxon>
        <taxon>Agaricomycetes</taxon>
        <taxon>Agaricomycetidae</taxon>
        <taxon>Agaricales</taxon>
        <taxon>Marasmiineae</taxon>
        <taxon>Mycenaceae</taxon>
        <taxon>Mycena</taxon>
    </lineage>
</organism>
<keyword evidence="2" id="KW-0813">Transport</keyword>
<dbReference type="Proteomes" id="UP000623467">
    <property type="component" value="Unassembled WGS sequence"/>
</dbReference>
<feature type="transmembrane region" description="Helical" evidence="6">
    <location>
        <begin position="145"/>
        <end position="166"/>
    </location>
</feature>
<proteinExistence type="predicted"/>
<evidence type="ECO:0000256" key="2">
    <source>
        <dbReference type="ARBA" id="ARBA00022448"/>
    </source>
</evidence>
<dbReference type="PANTHER" id="PTHR23502:SF51">
    <property type="entry name" value="QUINIDINE RESISTANCE PROTEIN 1-RELATED"/>
    <property type="match status" value="1"/>
</dbReference>
<dbReference type="OrthoDB" id="440553at2759"/>
<keyword evidence="8" id="KW-1185">Reference proteome</keyword>
<dbReference type="EMBL" id="JACAZH010000033">
    <property type="protein sequence ID" value="KAF7337667.1"/>
    <property type="molecule type" value="Genomic_DNA"/>
</dbReference>
<evidence type="ECO:0000256" key="1">
    <source>
        <dbReference type="ARBA" id="ARBA00004141"/>
    </source>
</evidence>
<comment type="subcellular location">
    <subcellularLocation>
        <location evidence="1">Membrane</location>
        <topology evidence="1">Multi-pass membrane protein</topology>
    </subcellularLocation>
</comment>
<keyword evidence="4 6" id="KW-1133">Transmembrane helix</keyword>
<dbReference type="InterPro" id="IPR036259">
    <property type="entry name" value="MFS_trans_sf"/>
</dbReference>
<accession>A0A8H6XAU9</accession>
<reference evidence="7" key="1">
    <citation type="submission" date="2020-05" db="EMBL/GenBank/DDBJ databases">
        <title>Mycena genomes resolve the evolution of fungal bioluminescence.</title>
        <authorList>
            <person name="Tsai I.J."/>
        </authorList>
    </citation>
    <scope>NUCLEOTIDE SEQUENCE</scope>
    <source>
        <strain evidence="7">160909Yilan</strain>
    </source>
</reference>
<comment type="caution">
    <text evidence="7">The sequence shown here is derived from an EMBL/GenBank/DDBJ whole genome shotgun (WGS) entry which is preliminary data.</text>
</comment>
<dbReference type="GO" id="GO:0005886">
    <property type="term" value="C:plasma membrane"/>
    <property type="evidence" value="ECO:0007669"/>
    <property type="project" value="TreeGrafter"/>
</dbReference>
<feature type="transmembrane region" description="Helical" evidence="6">
    <location>
        <begin position="121"/>
        <end position="139"/>
    </location>
</feature>